<evidence type="ECO:0000313" key="3">
    <source>
        <dbReference type="EMBL" id="AQT67756.1"/>
    </source>
</evidence>
<feature type="chain" id="PRO_5013115382" description="Ice-binding protein C-terminal domain-containing protein" evidence="1">
    <location>
        <begin position="22"/>
        <end position="198"/>
    </location>
</feature>
<gene>
    <name evidence="3" type="ORF">STSP2_00905</name>
</gene>
<keyword evidence="1" id="KW-0732">Signal</keyword>
<protein>
    <recommendedName>
        <fullName evidence="2">Ice-binding protein C-terminal domain-containing protein</fullName>
    </recommendedName>
</protein>
<dbReference type="Pfam" id="PF07589">
    <property type="entry name" value="PEP-CTERM"/>
    <property type="match status" value="1"/>
</dbReference>
<organism evidence="3 4">
    <name type="scientific">Anaerohalosphaera lusitana</name>
    <dbReference type="NCBI Taxonomy" id="1936003"/>
    <lineage>
        <taxon>Bacteria</taxon>
        <taxon>Pseudomonadati</taxon>
        <taxon>Planctomycetota</taxon>
        <taxon>Phycisphaerae</taxon>
        <taxon>Sedimentisphaerales</taxon>
        <taxon>Anaerohalosphaeraceae</taxon>
        <taxon>Anaerohalosphaera</taxon>
    </lineage>
</organism>
<dbReference type="EMBL" id="CP019791">
    <property type="protein sequence ID" value="AQT67756.1"/>
    <property type="molecule type" value="Genomic_DNA"/>
</dbReference>
<dbReference type="Proteomes" id="UP000189674">
    <property type="component" value="Chromosome"/>
</dbReference>
<sequence precursor="true">MKKILVIAVAALISLPCISFAGPTANFDQIDFSAYQLLYSINAGVDNTDLAGVGVTSSVYSDGSEYVYAYQLFNQSDVTLENFVVPDFPGIIQGSLAYTTMALPFEFDSNIDVVPFYAEVAAGDSVQFEFNSAFAFSDLAPGTTSAVLLVKSTDEWTTRQAIVQNGETGTVDVVAAVPEPTSIALLSFGTLVLTRRRK</sequence>
<evidence type="ECO:0000256" key="1">
    <source>
        <dbReference type="SAM" id="SignalP"/>
    </source>
</evidence>
<dbReference type="KEGG" id="alus:STSP2_00905"/>
<reference evidence="4" key="1">
    <citation type="submission" date="2017-02" db="EMBL/GenBank/DDBJ databases">
        <title>Comparative genomics and description of representatives of a novel lineage of planctomycetes thriving in anoxic sediments.</title>
        <authorList>
            <person name="Spring S."/>
            <person name="Bunk B."/>
            <person name="Sproer C."/>
        </authorList>
    </citation>
    <scope>NUCLEOTIDE SEQUENCE [LARGE SCALE GENOMIC DNA]</scope>
    <source>
        <strain evidence="4">ST-NAGAB-D1</strain>
    </source>
</reference>
<keyword evidence="4" id="KW-1185">Reference proteome</keyword>
<name>A0A1U9NJR8_9BACT</name>
<dbReference type="AlphaFoldDB" id="A0A1U9NJR8"/>
<dbReference type="InterPro" id="IPR013424">
    <property type="entry name" value="Ice-binding_C"/>
</dbReference>
<evidence type="ECO:0000313" key="4">
    <source>
        <dbReference type="Proteomes" id="UP000189674"/>
    </source>
</evidence>
<feature type="domain" description="Ice-binding protein C-terminal" evidence="2">
    <location>
        <begin position="176"/>
        <end position="198"/>
    </location>
</feature>
<dbReference type="RefSeq" id="WP_169852987.1">
    <property type="nucleotide sequence ID" value="NZ_CP019791.1"/>
</dbReference>
<dbReference type="NCBIfam" id="TIGR02595">
    <property type="entry name" value="PEP_CTERM"/>
    <property type="match status" value="1"/>
</dbReference>
<proteinExistence type="predicted"/>
<feature type="signal peptide" evidence="1">
    <location>
        <begin position="1"/>
        <end position="21"/>
    </location>
</feature>
<evidence type="ECO:0000259" key="2">
    <source>
        <dbReference type="Pfam" id="PF07589"/>
    </source>
</evidence>
<accession>A0A1U9NJR8</accession>